<keyword evidence="3" id="KW-1185">Reference proteome</keyword>
<dbReference type="EMBL" id="CAXITT010000733">
    <property type="protein sequence ID" value="CAL1545759.1"/>
    <property type="molecule type" value="Genomic_DNA"/>
</dbReference>
<feature type="signal peptide" evidence="1">
    <location>
        <begin position="1"/>
        <end position="22"/>
    </location>
</feature>
<evidence type="ECO:0000256" key="1">
    <source>
        <dbReference type="SAM" id="SignalP"/>
    </source>
</evidence>
<reference evidence="2 3" key="1">
    <citation type="submission" date="2024-04" db="EMBL/GenBank/DDBJ databases">
        <authorList>
            <consortium name="Genoscope - CEA"/>
            <person name="William W."/>
        </authorList>
    </citation>
    <scope>NUCLEOTIDE SEQUENCE [LARGE SCALE GENOMIC DNA]</scope>
</reference>
<dbReference type="Proteomes" id="UP001497497">
    <property type="component" value="Unassembled WGS sequence"/>
</dbReference>
<comment type="caution">
    <text evidence="2">The sequence shown here is derived from an EMBL/GenBank/DDBJ whole genome shotgun (WGS) entry which is preliminary data.</text>
</comment>
<evidence type="ECO:0000313" key="2">
    <source>
        <dbReference type="EMBL" id="CAL1545759.1"/>
    </source>
</evidence>
<protein>
    <submittedName>
        <fullName evidence="2">Uncharacterized protein</fullName>
    </submittedName>
</protein>
<feature type="chain" id="PRO_5043718715" evidence="1">
    <location>
        <begin position="23"/>
        <end position="225"/>
    </location>
</feature>
<proteinExistence type="predicted"/>
<keyword evidence="1" id="KW-0732">Signal</keyword>
<accession>A0AAV2IFF1</accession>
<organism evidence="2 3">
    <name type="scientific">Lymnaea stagnalis</name>
    <name type="common">Great pond snail</name>
    <name type="synonym">Helix stagnalis</name>
    <dbReference type="NCBI Taxonomy" id="6523"/>
    <lineage>
        <taxon>Eukaryota</taxon>
        <taxon>Metazoa</taxon>
        <taxon>Spiralia</taxon>
        <taxon>Lophotrochozoa</taxon>
        <taxon>Mollusca</taxon>
        <taxon>Gastropoda</taxon>
        <taxon>Heterobranchia</taxon>
        <taxon>Euthyneura</taxon>
        <taxon>Panpulmonata</taxon>
        <taxon>Hygrophila</taxon>
        <taxon>Lymnaeoidea</taxon>
        <taxon>Lymnaeidae</taxon>
        <taxon>Lymnaea</taxon>
    </lineage>
</organism>
<gene>
    <name evidence="2" type="ORF">GSLYS_00019136001</name>
</gene>
<dbReference type="AlphaFoldDB" id="A0AAV2IFF1"/>
<sequence length="225" mass="25280">MNQLSSLFALFAFLQRLLGIHGLEITLDGFENINCGKPGKVCRSALAAYNITGRIILGEGELMPPFIAYEYKCPATNHCLTFEGRGEVWDRVLITDAGKCNYETKTYGCKLIGGRAYRHFYESIMYYYYRLCTVRARMLDKIVSAKPIPINAPGIKHVSNELKMSDYKNDSRYSLDDNGVIEIAEGDDPCMHIDKSKNGVDKIYLPDALLIILGSITAIIKLVIY</sequence>
<evidence type="ECO:0000313" key="3">
    <source>
        <dbReference type="Proteomes" id="UP001497497"/>
    </source>
</evidence>
<name>A0AAV2IFF1_LYMST</name>